<name>A0A0D7AXS5_9AGAR</name>
<evidence type="ECO:0000313" key="3">
    <source>
        <dbReference type="Proteomes" id="UP000054007"/>
    </source>
</evidence>
<accession>A0A0D7AXS5</accession>
<reference evidence="2 3" key="1">
    <citation type="journal article" date="2015" name="Fungal Genet. Biol.">
        <title>Evolution of novel wood decay mechanisms in Agaricales revealed by the genome sequences of Fistulina hepatica and Cylindrobasidium torrendii.</title>
        <authorList>
            <person name="Floudas D."/>
            <person name="Held B.W."/>
            <person name="Riley R."/>
            <person name="Nagy L.G."/>
            <person name="Koehler G."/>
            <person name="Ransdell A.S."/>
            <person name="Younus H."/>
            <person name="Chow J."/>
            <person name="Chiniquy J."/>
            <person name="Lipzen A."/>
            <person name="Tritt A."/>
            <person name="Sun H."/>
            <person name="Haridas S."/>
            <person name="LaButti K."/>
            <person name="Ohm R.A."/>
            <person name="Kues U."/>
            <person name="Blanchette R.A."/>
            <person name="Grigoriev I.V."/>
            <person name="Minto R.E."/>
            <person name="Hibbett D.S."/>
        </authorList>
    </citation>
    <scope>NUCLEOTIDE SEQUENCE [LARGE SCALE GENOMIC DNA]</scope>
    <source>
        <strain evidence="2 3">FP15055 ss-10</strain>
    </source>
</reference>
<feature type="region of interest" description="Disordered" evidence="1">
    <location>
        <begin position="95"/>
        <end position="120"/>
    </location>
</feature>
<gene>
    <name evidence="2" type="ORF">CYLTODRAFT_458711</name>
</gene>
<evidence type="ECO:0000313" key="2">
    <source>
        <dbReference type="EMBL" id="KIY62770.1"/>
    </source>
</evidence>
<feature type="region of interest" description="Disordered" evidence="1">
    <location>
        <begin position="153"/>
        <end position="198"/>
    </location>
</feature>
<evidence type="ECO:0000256" key="1">
    <source>
        <dbReference type="SAM" id="MobiDB-lite"/>
    </source>
</evidence>
<feature type="compositionally biased region" description="Basic and acidic residues" evidence="1">
    <location>
        <begin position="169"/>
        <end position="181"/>
    </location>
</feature>
<organism evidence="2 3">
    <name type="scientific">Cylindrobasidium torrendii FP15055 ss-10</name>
    <dbReference type="NCBI Taxonomy" id="1314674"/>
    <lineage>
        <taxon>Eukaryota</taxon>
        <taxon>Fungi</taxon>
        <taxon>Dikarya</taxon>
        <taxon>Basidiomycota</taxon>
        <taxon>Agaricomycotina</taxon>
        <taxon>Agaricomycetes</taxon>
        <taxon>Agaricomycetidae</taxon>
        <taxon>Agaricales</taxon>
        <taxon>Marasmiineae</taxon>
        <taxon>Physalacriaceae</taxon>
        <taxon>Cylindrobasidium</taxon>
    </lineage>
</organism>
<sequence length="198" mass="21561">MLEERRHQRALNDDILLWCLVIKPYFPWMYKDILDTLEPWMLDIPLECPPAMTAAEFAKVVAFNNGVAERQSAWEEDSGEALRGLVQLVLEFNADTNPPAPKRSAPDCDDEAEPPAKRGPIASPIIVDFGLSTAASPPPGPPPLHPAAILRPAPHSGRLSLMATGGGHVSREAARAEDLRSTRSCRHFSAEQGAAEPV</sequence>
<keyword evidence="3" id="KW-1185">Reference proteome</keyword>
<dbReference type="Proteomes" id="UP000054007">
    <property type="component" value="Unassembled WGS sequence"/>
</dbReference>
<proteinExistence type="predicted"/>
<dbReference type="EMBL" id="KN880750">
    <property type="protein sequence ID" value="KIY62770.1"/>
    <property type="molecule type" value="Genomic_DNA"/>
</dbReference>
<dbReference type="AlphaFoldDB" id="A0A0D7AXS5"/>
<protein>
    <submittedName>
        <fullName evidence="2">Uncharacterized protein</fullName>
    </submittedName>
</protein>